<dbReference type="InterPro" id="IPR001789">
    <property type="entry name" value="Sig_transdc_resp-reg_receiver"/>
</dbReference>
<reference evidence="4" key="1">
    <citation type="submission" date="2023-09" db="EMBL/GenBank/DDBJ databases">
        <title>Paucibacter sp. APW11 Genome sequencing and assembly.</title>
        <authorList>
            <person name="Kim I."/>
        </authorList>
    </citation>
    <scope>NUCLEOTIDE SEQUENCE</scope>
    <source>
        <strain evidence="4">APW11</strain>
    </source>
</reference>
<dbReference type="SUPFAM" id="SSF52172">
    <property type="entry name" value="CheY-like"/>
    <property type="match status" value="1"/>
</dbReference>
<dbReference type="Proteomes" id="UP001246372">
    <property type="component" value="Unassembled WGS sequence"/>
</dbReference>
<keyword evidence="5" id="KW-1185">Reference proteome</keyword>
<dbReference type="RefSeq" id="WP_315650520.1">
    <property type="nucleotide sequence ID" value="NZ_JAVXZY010000004.1"/>
</dbReference>
<evidence type="ECO:0000313" key="5">
    <source>
        <dbReference type="Proteomes" id="UP001246372"/>
    </source>
</evidence>
<organism evidence="4 5">
    <name type="scientific">Roseateles aquae</name>
    <dbReference type="NCBI Taxonomy" id="3077235"/>
    <lineage>
        <taxon>Bacteria</taxon>
        <taxon>Pseudomonadati</taxon>
        <taxon>Pseudomonadota</taxon>
        <taxon>Betaproteobacteria</taxon>
        <taxon>Burkholderiales</taxon>
        <taxon>Sphaerotilaceae</taxon>
        <taxon>Roseateles</taxon>
    </lineage>
</organism>
<comment type="caution">
    <text evidence="4">The sequence shown here is derived from an EMBL/GenBank/DDBJ whole genome shotgun (WGS) entry which is preliminary data.</text>
</comment>
<feature type="modified residue" description="4-aspartylphosphate" evidence="2">
    <location>
        <position position="53"/>
    </location>
</feature>
<sequence>MSRKVLIVEDQPELRALLRMTLEDEAFELVEAADAEAAWAEVQQQGPDIVLLDIMMPGAFDGLELCRRIKADARLQRCKVVLVSARGHRHDLEIGRQVGADDYLIKPFSPQRLLEVMHGLLSVSAT</sequence>
<evidence type="ECO:0000256" key="1">
    <source>
        <dbReference type="ARBA" id="ARBA00022553"/>
    </source>
</evidence>
<evidence type="ECO:0000259" key="3">
    <source>
        <dbReference type="PROSITE" id="PS50110"/>
    </source>
</evidence>
<dbReference type="InterPro" id="IPR050595">
    <property type="entry name" value="Bact_response_regulator"/>
</dbReference>
<keyword evidence="1 2" id="KW-0597">Phosphoprotein</keyword>
<dbReference type="Pfam" id="PF00072">
    <property type="entry name" value="Response_reg"/>
    <property type="match status" value="1"/>
</dbReference>
<dbReference type="PANTHER" id="PTHR44591">
    <property type="entry name" value="STRESS RESPONSE REGULATOR PROTEIN 1"/>
    <property type="match status" value="1"/>
</dbReference>
<accession>A0ABU3PBM6</accession>
<evidence type="ECO:0000256" key="2">
    <source>
        <dbReference type="PROSITE-ProRule" id="PRU00169"/>
    </source>
</evidence>
<evidence type="ECO:0000313" key="4">
    <source>
        <dbReference type="EMBL" id="MDT8999972.1"/>
    </source>
</evidence>
<proteinExistence type="predicted"/>
<dbReference type="SMART" id="SM00448">
    <property type="entry name" value="REC"/>
    <property type="match status" value="1"/>
</dbReference>
<protein>
    <submittedName>
        <fullName evidence="4">Response regulator</fullName>
    </submittedName>
</protein>
<dbReference type="PROSITE" id="PS50110">
    <property type="entry name" value="RESPONSE_REGULATORY"/>
    <property type="match status" value="1"/>
</dbReference>
<feature type="domain" description="Response regulatory" evidence="3">
    <location>
        <begin position="4"/>
        <end position="121"/>
    </location>
</feature>
<dbReference type="Gene3D" id="3.40.50.2300">
    <property type="match status" value="1"/>
</dbReference>
<dbReference type="EMBL" id="JAVXZY010000004">
    <property type="protein sequence ID" value="MDT8999972.1"/>
    <property type="molecule type" value="Genomic_DNA"/>
</dbReference>
<name>A0ABU3PBM6_9BURK</name>
<gene>
    <name evidence="4" type="ORF">RQP53_11920</name>
</gene>
<dbReference type="PANTHER" id="PTHR44591:SF3">
    <property type="entry name" value="RESPONSE REGULATORY DOMAIN-CONTAINING PROTEIN"/>
    <property type="match status" value="1"/>
</dbReference>
<dbReference type="InterPro" id="IPR011006">
    <property type="entry name" value="CheY-like_superfamily"/>
</dbReference>